<dbReference type="GO" id="GO:0006357">
    <property type="term" value="P:regulation of transcription by RNA polymerase II"/>
    <property type="evidence" value="ECO:0007669"/>
    <property type="project" value="TreeGrafter"/>
</dbReference>
<dbReference type="PIRSF" id="PIRSF001267">
    <property type="entry name" value="Pyrophosphatase_GppA_Ppx"/>
    <property type="match status" value="1"/>
</dbReference>
<evidence type="ECO:0000256" key="2">
    <source>
        <dbReference type="ARBA" id="ARBA00012451"/>
    </source>
</evidence>
<dbReference type="SUPFAM" id="SSF53067">
    <property type="entry name" value="Actin-like ATPase domain"/>
    <property type="match status" value="2"/>
</dbReference>
<evidence type="ECO:0000256" key="4">
    <source>
        <dbReference type="ARBA" id="ARBA00022801"/>
    </source>
</evidence>
<gene>
    <name evidence="8" type="ORF">JCM9152_2119</name>
</gene>
<feature type="domain" description="Ppx/GppA phosphatase N-terminal" evidence="6">
    <location>
        <begin position="28"/>
        <end position="305"/>
    </location>
</feature>
<reference evidence="8" key="1">
    <citation type="journal article" date="2014" name="Genome Announc.">
        <title>Draft Genome Sequences of Three Alkaliphilic Bacillus Strains, Bacillus wakoensis JCM 9140T, Bacillus akibai JCM 9157T, and Bacillus hemicellulosilyticus JCM 9152T.</title>
        <authorList>
            <person name="Yuki M."/>
            <person name="Oshima K."/>
            <person name="Suda W."/>
            <person name="Oshida Y."/>
            <person name="Kitamura K."/>
            <person name="Iida T."/>
            <person name="Hattori M."/>
            <person name="Ohkuma M."/>
        </authorList>
    </citation>
    <scope>NUCLEOTIDE SEQUENCE [LARGE SCALE GENOMIC DNA]</scope>
    <source>
        <strain evidence="8">JCM 9152</strain>
    </source>
</reference>
<evidence type="ECO:0000313" key="9">
    <source>
        <dbReference type="Proteomes" id="UP000018895"/>
    </source>
</evidence>
<dbReference type="EC" id="3.6.1.11" evidence="2"/>
<dbReference type="PANTHER" id="PTHR30005:SF0">
    <property type="entry name" value="RETROGRADE REGULATION PROTEIN 2"/>
    <property type="match status" value="1"/>
</dbReference>
<dbReference type="GO" id="GO:0006793">
    <property type="term" value="P:phosphorus metabolic process"/>
    <property type="evidence" value="ECO:0007669"/>
    <property type="project" value="InterPro"/>
</dbReference>
<organism evidence="8 9">
    <name type="scientific">Halalkalibacter hemicellulosilyticusJCM 9152</name>
    <dbReference type="NCBI Taxonomy" id="1236971"/>
    <lineage>
        <taxon>Bacteria</taxon>
        <taxon>Bacillati</taxon>
        <taxon>Bacillota</taxon>
        <taxon>Bacilli</taxon>
        <taxon>Bacillales</taxon>
        <taxon>Bacillaceae</taxon>
        <taxon>Halalkalibacter</taxon>
    </lineage>
</organism>
<dbReference type="Pfam" id="PF21447">
    <property type="entry name" value="Ppx-GppA_III"/>
    <property type="match status" value="1"/>
</dbReference>
<feature type="domain" description="Ppx/GppA phosphatase C-terminal" evidence="7">
    <location>
        <begin position="317"/>
        <end position="458"/>
    </location>
</feature>
<protein>
    <recommendedName>
        <fullName evidence="3">Exopolyphosphatase</fullName>
        <ecNumber evidence="2">3.6.1.11</ecNumber>
    </recommendedName>
</protein>
<proteinExistence type="inferred from homology"/>
<dbReference type="InterPro" id="IPR030673">
    <property type="entry name" value="PyroPPase_GppA_Ppx"/>
</dbReference>
<dbReference type="NCBIfam" id="TIGR03706">
    <property type="entry name" value="exo_poly_only"/>
    <property type="match status" value="1"/>
</dbReference>
<sequence>MSTLFAIVDMGSNSIRLVINEIEKNGRYKELYNFKTVARLSSHLDDQGVLLENGIQLILDTLSRFQTILNAHNIKNVQIIATAAMRKAENKQDIIKLIKKKLNLDIQILSEYEEAFYGYLAVVNSMSIETGLTIDIGGGSTEITYFNNRKLIHYHSFPFGAVTLQKQFFSSDQSQSKQIQLLRKFILNELKTLSWLKKLTVQSVIGIGGSARNISLIHQRQSQYPLTGIHQYEYPTSDLMQMNQQLQRTNYVERLTIDGLSKDRADIIIPAAEVIASIVHYVKAETFIMSRKGLRDGVFYEELLRKMETTFFPNVAEESFFQLAQSYEIPLDQANQIHFIAKKLYEQLSPLIVKHNEDETLRILRYGANVFYMGKYINQEASSQNTFYLLTNMTIDGLSHQERLAIALLASFKSKSQLQTYAKPFKKLLSKMDMKLYETLGAILKIAYVLNCSHQKAIIDIGKIKKGKTSYVIPIFYKNDPYFEQFYADKNIKHLEKALKQSFVLHFQEATVLSR</sequence>
<dbReference type="InterPro" id="IPR003695">
    <property type="entry name" value="Ppx_GppA_N"/>
</dbReference>
<dbReference type="RefSeq" id="WP_035343604.1">
    <property type="nucleotide sequence ID" value="NZ_BAUU01000013.1"/>
</dbReference>
<dbReference type="OrthoDB" id="9807195at2"/>
<keyword evidence="4" id="KW-0378">Hydrolase</keyword>
<evidence type="ECO:0000259" key="6">
    <source>
        <dbReference type="Pfam" id="PF02541"/>
    </source>
</evidence>
<evidence type="ECO:0000256" key="5">
    <source>
        <dbReference type="ARBA" id="ARBA00047607"/>
    </source>
</evidence>
<dbReference type="SUPFAM" id="SSF109604">
    <property type="entry name" value="HD-domain/PDEase-like"/>
    <property type="match status" value="1"/>
</dbReference>
<keyword evidence="9" id="KW-1185">Reference proteome</keyword>
<dbReference type="InterPro" id="IPR048950">
    <property type="entry name" value="Ppx_GppA_C"/>
</dbReference>
<dbReference type="InterPro" id="IPR022371">
    <property type="entry name" value="Exopolyphosphatase"/>
</dbReference>
<dbReference type="Pfam" id="PF02541">
    <property type="entry name" value="Ppx-GppA"/>
    <property type="match status" value="1"/>
</dbReference>
<comment type="similarity">
    <text evidence="1">Belongs to the GppA/Ppx family.</text>
</comment>
<dbReference type="STRING" id="1236971.JCM9152_2119"/>
<dbReference type="Gene3D" id="3.30.420.40">
    <property type="match status" value="1"/>
</dbReference>
<evidence type="ECO:0000259" key="7">
    <source>
        <dbReference type="Pfam" id="PF21447"/>
    </source>
</evidence>
<dbReference type="GO" id="GO:0004309">
    <property type="term" value="F:exopolyphosphatase activity"/>
    <property type="evidence" value="ECO:0007669"/>
    <property type="project" value="UniProtKB-EC"/>
</dbReference>
<dbReference type="CDD" id="cd24052">
    <property type="entry name" value="ASKHA_NBD_HpPPX-GppA-like"/>
    <property type="match status" value="1"/>
</dbReference>
<comment type="catalytic activity">
    <reaction evidence="5">
        <text>[phosphate](n) + H2O = [phosphate](n-1) + phosphate + H(+)</text>
        <dbReference type="Rhea" id="RHEA:21528"/>
        <dbReference type="Rhea" id="RHEA-COMP:9859"/>
        <dbReference type="Rhea" id="RHEA-COMP:14279"/>
        <dbReference type="ChEBI" id="CHEBI:15377"/>
        <dbReference type="ChEBI" id="CHEBI:15378"/>
        <dbReference type="ChEBI" id="CHEBI:16838"/>
        <dbReference type="ChEBI" id="CHEBI:43474"/>
        <dbReference type="EC" id="3.6.1.11"/>
    </reaction>
</comment>
<dbReference type="AlphaFoldDB" id="W4QGC3"/>
<evidence type="ECO:0000313" key="8">
    <source>
        <dbReference type="EMBL" id="GAE30703.1"/>
    </source>
</evidence>
<comment type="caution">
    <text evidence="8">The sequence shown here is derived from an EMBL/GenBank/DDBJ whole genome shotgun (WGS) entry which is preliminary data.</text>
</comment>
<dbReference type="InterPro" id="IPR043129">
    <property type="entry name" value="ATPase_NBD"/>
</dbReference>
<evidence type="ECO:0000256" key="3">
    <source>
        <dbReference type="ARBA" id="ARBA00020416"/>
    </source>
</evidence>
<name>W4QGC3_9BACI</name>
<dbReference type="InterPro" id="IPR050273">
    <property type="entry name" value="GppA/Ppx_hydrolase"/>
</dbReference>
<dbReference type="Gene3D" id="3.30.420.150">
    <property type="entry name" value="Exopolyphosphatase. Domain 2"/>
    <property type="match status" value="1"/>
</dbReference>
<dbReference type="Gene3D" id="1.10.3210.10">
    <property type="entry name" value="Hypothetical protein af1432"/>
    <property type="match status" value="1"/>
</dbReference>
<accession>W4QGC3</accession>
<dbReference type="PANTHER" id="PTHR30005">
    <property type="entry name" value="EXOPOLYPHOSPHATASE"/>
    <property type="match status" value="1"/>
</dbReference>
<dbReference type="EMBL" id="BAUU01000013">
    <property type="protein sequence ID" value="GAE30703.1"/>
    <property type="molecule type" value="Genomic_DNA"/>
</dbReference>
<evidence type="ECO:0000256" key="1">
    <source>
        <dbReference type="ARBA" id="ARBA00007125"/>
    </source>
</evidence>
<dbReference type="Proteomes" id="UP000018895">
    <property type="component" value="Unassembled WGS sequence"/>
</dbReference>